<name>A0A382TCS6_9ZZZZ</name>
<keyword evidence="1" id="KW-0812">Transmembrane</keyword>
<organism evidence="2">
    <name type="scientific">marine metagenome</name>
    <dbReference type="NCBI Taxonomy" id="408172"/>
    <lineage>
        <taxon>unclassified sequences</taxon>
        <taxon>metagenomes</taxon>
        <taxon>ecological metagenomes</taxon>
    </lineage>
</organism>
<keyword evidence="1" id="KW-0472">Membrane</keyword>
<proteinExistence type="predicted"/>
<feature type="transmembrane region" description="Helical" evidence="1">
    <location>
        <begin position="17"/>
        <end position="37"/>
    </location>
</feature>
<keyword evidence="1" id="KW-1133">Transmembrane helix</keyword>
<dbReference type="AlphaFoldDB" id="A0A382TCS6"/>
<reference evidence="2" key="1">
    <citation type="submission" date="2018-05" db="EMBL/GenBank/DDBJ databases">
        <authorList>
            <person name="Lanie J.A."/>
            <person name="Ng W.-L."/>
            <person name="Kazmierczak K.M."/>
            <person name="Andrzejewski T.M."/>
            <person name="Davidsen T.M."/>
            <person name="Wayne K.J."/>
            <person name="Tettelin H."/>
            <person name="Glass J.I."/>
            <person name="Rusch D."/>
            <person name="Podicherti R."/>
            <person name="Tsui H.-C.T."/>
            <person name="Winkler M.E."/>
        </authorList>
    </citation>
    <scope>NUCLEOTIDE SEQUENCE</scope>
</reference>
<evidence type="ECO:0000313" key="2">
    <source>
        <dbReference type="EMBL" id="SVD19930.1"/>
    </source>
</evidence>
<evidence type="ECO:0000256" key="1">
    <source>
        <dbReference type="SAM" id="Phobius"/>
    </source>
</evidence>
<gene>
    <name evidence="2" type="ORF">METZ01_LOCUS372784</name>
</gene>
<sequence length="178" mass="20128">MHPKPQDSEAVLSVKKLMLIGAVFYLLFLLLTPLGLFNDWIPPLTHSGYYSVKKVDGGDDTAYYSYLRSLFFDGDLDFIDERYYAHINRFNSTGYVFSNWQMGQAVLYLPFFLAGRLLALFYGILGYPIKADGYSSPYFIATAVASASYLFAGLMIMCQVLKKFVNERIAVVASVSLW</sequence>
<accession>A0A382TCS6</accession>
<protein>
    <submittedName>
        <fullName evidence="2">Uncharacterized protein</fullName>
    </submittedName>
</protein>
<feature type="transmembrane region" description="Helical" evidence="1">
    <location>
        <begin position="105"/>
        <end position="125"/>
    </location>
</feature>
<feature type="non-terminal residue" evidence="2">
    <location>
        <position position="178"/>
    </location>
</feature>
<dbReference type="EMBL" id="UINC01135650">
    <property type="protein sequence ID" value="SVD19930.1"/>
    <property type="molecule type" value="Genomic_DNA"/>
</dbReference>
<feature type="transmembrane region" description="Helical" evidence="1">
    <location>
        <begin position="137"/>
        <end position="158"/>
    </location>
</feature>